<dbReference type="Proteomes" id="UP000070409">
    <property type="component" value="Unassembled WGS sequence"/>
</dbReference>
<keyword evidence="1" id="KW-0812">Transmembrane</keyword>
<comment type="caution">
    <text evidence="3">The sequence shown here is derived from an EMBL/GenBank/DDBJ whole genome shotgun (WGS) entry which is preliminary data.</text>
</comment>
<dbReference type="OrthoDB" id="4773972at2"/>
<feature type="transmembrane region" description="Helical" evidence="1">
    <location>
        <begin position="12"/>
        <end position="33"/>
    </location>
</feature>
<evidence type="ECO:0000256" key="1">
    <source>
        <dbReference type="SAM" id="Phobius"/>
    </source>
</evidence>
<accession>A0A137ZZ30</accession>
<keyword evidence="1" id="KW-0472">Membrane</keyword>
<feature type="transmembrane region" description="Helical" evidence="1">
    <location>
        <begin position="133"/>
        <end position="160"/>
    </location>
</feature>
<reference evidence="2 4" key="2">
    <citation type="submission" date="2016-02" db="EMBL/GenBank/DDBJ databases">
        <authorList>
            <person name="Teng J.L."/>
            <person name="Tang Y."/>
            <person name="Huang Y."/>
            <person name="Guo F."/>
            <person name="Wei W."/>
            <person name="Chen J.H."/>
            <person name="Wong S.Y."/>
            <person name="Lau S.K."/>
            <person name="Woo P.C."/>
        </authorList>
    </citation>
    <scope>NUCLEOTIDE SEQUENCE [LARGE SCALE GENOMIC DNA]</scope>
    <source>
        <strain evidence="2 4">JCM 13375</strain>
    </source>
</reference>
<evidence type="ECO:0000313" key="4">
    <source>
        <dbReference type="Proteomes" id="UP000070409"/>
    </source>
</evidence>
<sequence>MRPATRIRLGLGLLLAAIVVPIVLILTLTLPQFRLDAHVVPLDGAPHTVELPSGAEYAVLAVTRVKEGAPSCLLTGPDGAPVPLREVSGAVTVENRMVLRTFDTGGGRITATCAPAPGYTEVVLGERPDMPRLLGGIFGAFGFALLAGVPAVVLLVTGLAGRRRVP</sequence>
<dbReference type="EMBL" id="LSRE01000014">
    <property type="protein sequence ID" value="KXO97944.1"/>
    <property type="molecule type" value="Genomic_DNA"/>
</dbReference>
<keyword evidence="4" id="KW-1185">Reference proteome</keyword>
<proteinExistence type="predicted"/>
<dbReference type="RefSeq" id="WP_068574179.1">
    <property type="nucleotide sequence ID" value="NZ_LSRE01000014.1"/>
</dbReference>
<evidence type="ECO:0000313" key="3">
    <source>
        <dbReference type="EMBL" id="KXP03417.1"/>
    </source>
</evidence>
<dbReference type="Proteomes" id="UP000070258">
    <property type="component" value="Unassembled WGS sequence"/>
</dbReference>
<keyword evidence="1" id="KW-1133">Transmembrane helix</keyword>
<name>A0A137ZZ30_9ACTN</name>
<reference evidence="3" key="1">
    <citation type="submission" date="2016-02" db="EMBL/GenBank/DDBJ databases">
        <authorList>
            <person name="Teng J.L."/>
            <person name="Yang Y."/>
            <person name="Huang Y."/>
            <person name="Guo F."/>
            <person name="Wei W."/>
            <person name="Chen J.H."/>
            <person name="Wong S.Y."/>
            <person name="Lau S.K."/>
            <person name="Woo P.C."/>
        </authorList>
    </citation>
    <scope>NUCLEOTIDE SEQUENCE</scope>
    <source>
        <strain evidence="3">JCM 15929</strain>
    </source>
</reference>
<organism evidence="3">
    <name type="scientific">Tsukamurella pseudospumae</name>
    <dbReference type="NCBI Taxonomy" id="239498"/>
    <lineage>
        <taxon>Bacteria</taxon>
        <taxon>Bacillati</taxon>
        <taxon>Actinomycetota</taxon>
        <taxon>Actinomycetes</taxon>
        <taxon>Mycobacteriales</taxon>
        <taxon>Tsukamurellaceae</taxon>
        <taxon>Tsukamurella</taxon>
    </lineage>
</organism>
<dbReference type="STRING" id="239498.AXK60_16450"/>
<dbReference type="EMBL" id="LSRF01000058">
    <property type="protein sequence ID" value="KXP03417.1"/>
    <property type="molecule type" value="Genomic_DNA"/>
</dbReference>
<evidence type="ECO:0000313" key="2">
    <source>
        <dbReference type="EMBL" id="KXO97944.1"/>
    </source>
</evidence>
<gene>
    <name evidence="3" type="ORF">AXK60_16450</name>
    <name evidence="2" type="ORF">AXK61_20455</name>
</gene>
<protein>
    <submittedName>
        <fullName evidence="3">Uncharacterized protein</fullName>
    </submittedName>
</protein>
<dbReference type="AlphaFoldDB" id="A0A137ZZ30"/>